<reference evidence="3" key="1">
    <citation type="submission" date="2022-10" db="EMBL/GenBank/DDBJ databases">
        <title>Genome assembly of Pristionchus species.</title>
        <authorList>
            <person name="Yoshida K."/>
            <person name="Sommer R.J."/>
        </authorList>
    </citation>
    <scope>NUCLEOTIDE SEQUENCE [LARGE SCALE GENOMIC DNA]</scope>
    <source>
        <strain evidence="3">RS5460</strain>
    </source>
</reference>
<evidence type="ECO:0000313" key="2">
    <source>
        <dbReference type="EMBL" id="GMR47549.1"/>
    </source>
</evidence>
<evidence type="ECO:0000313" key="3">
    <source>
        <dbReference type="Proteomes" id="UP001328107"/>
    </source>
</evidence>
<feature type="compositionally biased region" description="Pro residues" evidence="1">
    <location>
        <begin position="124"/>
        <end position="134"/>
    </location>
</feature>
<dbReference type="EMBL" id="BTRK01000004">
    <property type="protein sequence ID" value="GMR47549.1"/>
    <property type="molecule type" value="Genomic_DNA"/>
</dbReference>
<dbReference type="AlphaFoldDB" id="A0AAN5I0R8"/>
<feature type="compositionally biased region" description="Low complexity" evidence="1">
    <location>
        <begin position="111"/>
        <end position="123"/>
    </location>
</feature>
<feature type="compositionally biased region" description="Gly residues" evidence="1">
    <location>
        <begin position="148"/>
        <end position="162"/>
    </location>
</feature>
<feature type="region of interest" description="Disordered" evidence="1">
    <location>
        <begin position="102"/>
        <end position="162"/>
    </location>
</feature>
<organism evidence="2 3">
    <name type="scientific">Pristionchus mayeri</name>
    <dbReference type="NCBI Taxonomy" id="1317129"/>
    <lineage>
        <taxon>Eukaryota</taxon>
        <taxon>Metazoa</taxon>
        <taxon>Ecdysozoa</taxon>
        <taxon>Nematoda</taxon>
        <taxon>Chromadorea</taxon>
        <taxon>Rhabditida</taxon>
        <taxon>Rhabditina</taxon>
        <taxon>Diplogasteromorpha</taxon>
        <taxon>Diplogasteroidea</taxon>
        <taxon>Neodiplogasteridae</taxon>
        <taxon>Pristionchus</taxon>
    </lineage>
</organism>
<proteinExistence type="predicted"/>
<keyword evidence="3" id="KW-1185">Reference proteome</keyword>
<accession>A0AAN5I0R8</accession>
<name>A0AAN5I0R8_9BILA</name>
<evidence type="ECO:0000256" key="1">
    <source>
        <dbReference type="SAM" id="MobiDB-lite"/>
    </source>
</evidence>
<comment type="caution">
    <text evidence="2">The sequence shown here is derived from an EMBL/GenBank/DDBJ whole genome shotgun (WGS) entry which is preliminary data.</text>
</comment>
<protein>
    <submittedName>
        <fullName evidence="2">Uncharacterized protein</fullName>
    </submittedName>
</protein>
<dbReference type="Proteomes" id="UP001328107">
    <property type="component" value="Unassembled WGS sequence"/>
</dbReference>
<gene>
    <name evidence="2" type="ORF">PMAYCL1PPCAC_17744</name>
</gene>
<feature type="compositionally biased region" description="Low complexity" evidence="1">
    <location>
        <begin position="135"/>
        <end position="147"/>
    </location>
</feature>
<feature type="region of interest" description="Disordered" evidence="1">
    <location>
        <begin position="1"/>
        <end position="22"/>
    </location>
</feature>
<sequence>MLPTWAMATPLPSSPNPKDSGVDLLDLEEDLEGCPMEGDSEEVPHSMEMTSDSEILMEILMEDHSQDQIYSHLDLVLPSVGVNGYRDREFSLLDSIMDMFDAPSTRSRPTPRISNPLPRISSPIPSPASPPSPSSLPSSPSSLPISSVGGGFYKGGGNSFIN</sequence>